<accession>A0A9P3HDJ2</accession>
<dbReference type="EMBL" id="BQFW01000009">
    <property type="protein sequence ID" value="GJJ74626.1"/>
    <property type="molecule type" value="Genomic_DNA"/>
</dbReference>
<gene>
    <name evidence="2" type="ORF">EMPS_06984</name>
    <name evidence="3" type="ORF">EMPS_10375</name>
    <name evidence="4" type="ORF">EMPS_10594</name>
</gene>
<proteinExistence type="predicted"/>
<reference evidence="2" key="1">
    <citation type="submission" date="2021-11" db="EMBL/GenBank/DDBJ databases">
        <authorList>
            <person name="Herlambang A."/>
            <person name="Guo Y."/>
            <person name="Takashima Y."/>
            <person name="Nishizawa T."/>
        </authorList>
    </citation>
    <scope>NUCLEOTIDE SEQUENCE</scope>
    <source>
        <strain evidence="2">E1425</strain>
    </source>
</reference>
<feature type="region of interest" description="Disordered" evidence="1">
    <location>
        <begin position="1"/>
        <end position="47"/>
    </location>
</feature>
<dbReference type="OrthoDB" id="2440352at2759"/>
<dbReference type="EMBL" id="BQFW01000014">
    <property type="protein sequence ID" value="GJJ78016.1"/>
    <property type="molecule type" value="Genomic_DNA"/>
</dbReference>
<feature type="compositionally biased region" description="Basic and acidic residues" evidence="1">
    <location>
        <begin position="1"/>
        <end position="16"/>
    </location>
</feature>
<dbReference type="EMBL" id="BQFW01000014">
    <property type="protein sequence ID" value="GJJ78235.1"/>
    <property type="molecule type" value="Genomic_DNA"/>
</dbReference>
<feature type="region of interest" description="Disordered" evidence="1">
    <location>
        <begin position="192"/>
        <end position="211"/>
    </location>
</feature>
<feature type="compositionally biased region" description="Polar residues" evidence="1">
    <location>
        <begin position="276"/>
        <end position="285"/>
    </location>
</feature>
<sequence>MNHLDDRNQGNLDHFDLNQGIRNTSNDTSLSNIDSGVHADEANEGTGNMPDVADGLLAMEIEASTDIMSVPMDKQRKSKPSFRGFQRNDRLQIELLKVLEVVRPFAAGYGKTEEAWGLVVVQLHRYDDDQEKAGQPRVFEGVTTRTCRENWNALSKAYQEYERRRKTGTGINPELTEVLKYSKSVYEHELAAREANSQRSNQRMLARERVETNKANGLELLERSRAGPRYALSSTSTPNSSRSASPSSSRSGTPTPTTPRQRPLDVILNELESDIQDNSSPSPTQSGRISSGTESESSTASHQPRTPALKRKTAQAQLVLNMQAAMANGAKQAEMQEQHFKLQEQHLNEWKEDRIEKRRRFQEKMEAEERRHLAQSAQQAELSAFLKNQSEATKIQAEAAAKTAEALMLQAKAFAEMMASFKK</sequence>
<evidence type="ECO:0000256" key="1">
    <source>
        <dbReference type="SAM" id="MobiDB-lite"/>
    </source>
</evidence>
<evidence type="ECO:0000313" key="5">
    <source>
        <dbReference type="Proteomes" id="UP000827284"/>
    </source>
</evidence>
<name>A0A9P3HDJ2_9FUNG</name>
<evidence type="ECO:0000313" key="3">
    <source>
        <dbReference type="EMBL" id="GJJ78016.1"/>
    </source>
</evidence>
<dbReference type="AlphaFoldDB" id="A0A9P3HDJ2"/>
<reference evidence="2" key="2">
    <citation type="journal article" date="2022" name="Microbiol. Resour. Announc.">
        <title>Whole-Genome Sequence of Entomortierella parvispora E1425, a Mucoromycotan Fungus Associated with Burkholderiaceae-Related Endosymbiotic Bacteria.</title>
        <authorList>
            <person name="Herlambang A."/>
            <person name="Guo Y."/>
            <person name="Takashima Y."/>
            <person name="Narisawa K."/>
            <person name="Ohta H."/>
            <person name="Nishizawa T."/>
        </authorList>
    </citation>
    <scope>NUCLEOTIDE SEQUENCE</scope>
    <source>
        <strain evidence="2">E1425</strain>
    </source>
</reference>
<feature type="compositionally biased region" description="Polar residues" evidence="1">
    <location>
        <begin position="20"/>
        <end position="34"/>
    </location>
</feature>
<feature type="compositionally biased region" description="Low complexity" evidence="1">
    <location>
        <begin position="233"/>
        <end position="261"/>
    </location>
</feature>
<dbReference type="Proteomes" id="UP000827284">
    <property type="component" value="Unassembled WGS sequence"/>
</dbReference>
<protein>
    <submittedName>
        <fullName evidence="2">Uncharacterized protein</fullName>
    </submittedName>
</protein>
<evidence type="ECO:0000313" key="2">
    <source>
        <dbReference type="EMBL" id="GJJ74626.1"/>
    </source>
</evidence>
<feature type="region of interest" description="Disordered" evidence="1">
    <location>
        <begin position="216"/>
        <end position="311"/>
    </location>
</feature>
<feature type="compositionally biased region" description="Low complexity" evidence="1">
    <location>
        <begin position="286"/>
        <end position="301"/>
    </location>
</feature>
<keyword evidence="5" id="KW-1185">Reference proteome</keyword>
<evidence type="ECO:0000313" key="4">
    <source>
        <dbReference type="EMBL" id="GJJ78235.1"/>
    </source>
</evidence>
<organism evidence="2 5">
    <name type="scientific">Entomortierella parvispora</name>
    <dbReference type="NCBI Taxonomy" id="205924"/>
    <lineage>
        <taxon>Eukaryota</taxon>
        <taxon>Fungi</taxon>
        <taxon>Fungi incertae sedis</taxon>
        <taxon>Mucoromycota</taxon>
        <taxon>Mortierellomycotina</taxon>
        <taxon>Mortierellomycetes</taxon>
        <taxon>Mortierellales</taxon>
        <taxon>Mortierellaceae</taxon>
        <taxon>Entomortierella</taxon>
    </lineage>
</organism>
<comment type="caution">
    <text evidence="2">The sequence shown here is derived from an EMBL/GenBank/DDBJ whole genome shotgun (WGS) entry which is preliminary data.</text>
</comment>